<feature type="non-terminal residue" evidence="1">
    <location>
        <position position="67"/>
    </location>
</feature>
<dbReference type="AlphaFoldDB" id="A0A061QM98"/>
<accession>A0A061QM98</accession>
<feature type="non-terminal residue" evidence="1">
    <location>
        <position position="1"/>
    </location>
</feature>
<protein>
    <submittedName>
        <fullName evidence="1">Uncharacterized protein</fullName>
    </submittedName>
</protein>
<reference evidence="1" key="1">
    <citation type="submission" date="2014-05" db="EMBL/GenBank/DDBJ databases">
        <title>The transcriptome of the halophilic microalga Tetraselmis sp. GSL018 isolated from the Great Salt Lake, Utah.</title>
        <authorList>
            <person name="Jinkerson R.E."/>
            <person name="D'Adamo S."/>
            <person name="Posewitz M.C."/>
        </authorList>
    </citation>
    <scope>NUCLEOTIDE SEQUENCE</scope>
    <source>
        <strain evidence="1">GSL018</strain>
    </source>
</reference>
<evidence type="ECO:0000313" key="1">
    <source>
        <dbReference type="EMBL" id="JAC61777.1"/>
    </source>
</evidence>
<gene>
    <name evidence="1" type="ORF">TSPGSL018_25243</name>
</gene>
<proteinExistence type="predicted"/>
<organism evidence="1">
    <name type="scientific">Tetraselmis sp. GSL018</name>
    <dbReference type="NCBI Taxonomy" id="582737"/>
    <lineage>
        <taxon>Eukaryota</taxon>
        <taxon>Viridiplantae</taxon>
        <taxon>Chlorophyta</taxon>
        <taxon>core chlorophytes</taxon>
        <taxon>Chlorodendrophyceae</taxon>
        <taxon>Chlorodendrales</taxon>
        <taxon>Chlorodendraceae</taxon>
        <taxon>Tetraselmis</taxon>
    </lineage>
</organism>
<name>A0A061QM98_9CHLO</name>
<sequence>GVQRSLQRTAAEVEGFEDEQECFPFVIAPNTGQSLATLLSRQRIAPYIALTFPFWQPGMLNVFSIAQ</sequence>
<dbReference type="EMBL" id="GBEZ01025293">
    <property type="protein sequence ID" value="JAC61777.1"/>
    <property type="molecule type" value="Transcribed_RNA"/>
</dbReference>